<gene>
    <name evidence="2" type="ORF">DA69_05300</name>
</gene>
<dbReference type="eggNOG" id="ENOG5032X2M">
    <property type="taxonomic scope" value="Bacteria"/>
</dbReference>
<feature type="transmembrane region" description="Helical" evidence="1">
    <location>
        <begin position="21"/>
        <end position="52"/>
    </location>
</feature>
<dbReference type="AlphaFoldDB" id="A0A172Y4R7"/>
<name>A0A172Y4R7_9CAUL</name>
<evidence type="ECO:0008006" key="4">
    <source>
        <dbReference type="Google" id="ProtNLM"/>
    </source>
</evidence>
<keyword evidence="1" id="KW-0812">Transmembrane</keyword>
<dbReference type="EMBL" id="CP015614">
    <property type="protein sequence ID" value="ANF54209.1"/>
    <property type="molecule type" value="Genomic_DNA"/>
</dbReference>
<evidence type="ECO:0000256" key="1">
    <source>
        <dbReference type="SAM" id="Phobius"/>
    </source>
</evidence>
<keyword evidence="1" id="KW-0472">Membrane</keyword>
<feature type="transmembrane region" description="Helical" evidence="1">
    <location>
        <begin position="72"/>
        <end position="96"/>
    </location>
</feature>
<organism evidence="2 3">
    <name type="scientific">Brevundimonas naejangsanensis</name>
    <dbReference type="NCBI Taxonomy" id="588932"/>
    <lineage>
        <taxon>Bacteria</taxon>
        <taxon>Pseudomonadati</taxon>
        <taxon>Pseudomonadota</taxon>
        <taxon>Alphaproteobacteria</taxon>
        <taxon>Caulobacterales</taxon>
        <taxon>Caulobacteraceae</taxon>
        <taxon>Brevundimonas</taxon>
    </lineage>
</organism>
<evidence type="ECO:0000313" key="2">
    <source>
        <dbReference type="EMBL" id="ANF54209.1"/>
    </source>
</evidence>
<dbReference type="RefSeq" id="WP_025977105.1">
    <property type="nucleotide sequence ID" value="NZ_CP015614.1"/>
</dbReference>
<accession>A0A172Y4R7</accession>
<dbReference type="STRING" id="588932.DA69_05300"/>
<dbReference type="KEGG" id="bne:DA69_05300"/>
<proteinExistence type="predicted"/>
<protein>
    <recommendedName>
        <fullName evidence="4">Glycerophosphoryl diester phosphodiesterase membrane domain-containing protein</fullName>
    </recommendedName>
</protein>
<evidence type="ECO:0000313" key="3">
    <source>
        <dbReference type="Proteomes" id="UP000077603"/>
    </source>
</evidence>
<reference evidence="2 3" key="1">
    <citation type="journal article" date="2014" name="Genome Announc.">
        <title>Genome Sequence of a Promising Hydrogen-Producing Facultative Anaerobic Bacterium, Brevundimonas naejangsanensis Strain B1.</title>
        <authorList>
            <person name="Su H."/>
            <person name="Zhang T."/>
            <person name="Bao M."/>
            <person name="Jiang Y."/>
            <person name="Wang Y."/>
            <person name="Tan T."/>
        </authorList>
    </citation>
    <scope>NUCLEOTIDE SEQUENCE [LARGE SCALE GENOMIC DNA]</scope>
    <source>
        <strain evidence="2 3">B1</strain>
    </source>
</reference>
<sequence length="296" mass="31150">MSFNATESAFEGFRLARRAPLAILAWAGAYVAFFLVFFAVAGGNLVNIISLAERVEQNPSPSMSDLTMLGQAYGAMMGLALPLSLLFGAVLATAVARSVIRPQDKRFGYLRLGRDELRVLGATLLVAVLMFVVTMGGALIVGLFAGLAAGTGASWLILPAVLAGLALVAVAIWLAVRLSLVVPMTFAEEKIALKESWAMTKGRFWPLLGMAILAGVMSILVGLLGSIVIAPLNLIFGGLNSLIGAETTNVVALLTRFWPALLIWGVVNALLSAAQAAIIYAPFSSAYLGLKGERRA</sequence>
<feature type="transmembrane region" description="Helical" evidence="1">
    <location>
        <begin position="155"/>
        <end position="176"/>
    </location>
</feature>
<feature type="transmembrane region" description="Helical" evidence="1">
    <location>
        <begin position="117"/>
        <end position="149"/>
    </location>
</feature>
<feature type="transmembrane region" description="Helical" evidence="1">
    <location>
        <begin position="257"/>
        <end position="290"/>
    </location>
</feature>
<keyword evidence="1" id="KW-1133">Transmembrane helix</keyword>
<feature type="transmembrane region" description="Helical" evidence="1">
    <location>
        <begin position="204"/>
        <end position="237"/>
    </location>
</feature>
<dbReference type="OrthoDB" id="7617808at2"/>
<dbReference type="Proteomes" id="UP000077603">
    <property type="component" value="Chromosome"/>
</dbReference>
<keyword evidence="3" id="KW-1185">Reference proteome</keyword>